<dbReference type="Proteomes" id="UP000077013">
    <property type="component" value="Unassembled WGS sequence"/>
</dbReference>
<comment type="caution">
    <text evidence="19">The sequence shown here is derived from an EMBL/GenBank/DDBJ whole genome shotgun (WGS) entry which is preliminary data.</text>
</comment>
<keyword evidence="5 18" id="KW-0963">Cytoplasm</keyword>
<comment type="catalytic activity">
    <reaction evidence="18">
        <text>a (3R)-hydroxyacyl-[ACP] = a (2E)-enoyl-[ACP] + H2O</text>
        <dbReference type="Rhea" id="RHEA:13097"/>
        <dbReference type="Rhea" id="RHEA-COMP:9925"/>
        <dbReference type="Rhea" id="RHEA-COMP:9945"/>
        <dbReference type="ChEBI" id="CHEBI:15377"/>
        <dbReference type="ChEBI" id="CHEBI:78784"/>
        <dbReference type="ChEBI" id="CHEBI:78827"/>
        <dbReference type="EC" id="4.2.1.59"/>
    </reaction>
</comment>
<evidence type="ECO:0000256" key="4">
    <source>
        <dbReference type="ARBA" id="ARBA00005002"/>
    </source>
</evidence>
<dbReference type="InterPro" id="IPR020568">
    <property type="entry name" value="Ribosomal_Su5_D2-typ_SF"/>
</dbReference>
<protein>
    <recommendedName>
        <fullName evidence="17 18">Multifunctional fusion protein</fullName>
    </recommendedName>
    <domain>
        <recommendedName>
            <fullName evidence="18">3-hydroxyacyl-[acyl-carrier-protein] dehydratase FabZ</fullName>
            <ecNumber evidence="18">4.2.1.59</ecNumber>
        </recommendedName>
        <alternativeName>
            <fullName evidence="18">(3R)-hydroxymyristoyl-[acyl-carrier-protein] dehydratase</fullName>
        </alternativeName>
        <alternativeName>
            <fullName evidence="18">Beta-hydroxyacyl-ACP dehydratase</fullName>
            <shortName evidence="18">(3R)-hydroxymyristoyl-ACP dehydrase</shortName>
        </alternativeName>
    </domain>
    <domain>
        <recommendedName>
            <fullName evidence="17">UDP-3-O-acyl-N-acetylglucosamine deacetylase</fullName>
            <shortName evidence="17">UDP-3-O-acyl-GlcNAc deacetylase</shortName>
            <ecNumber evidence="17">3.5.1.108</ecNumber>
        </recommendedName>
        <alternativeName>
            <fullName evidence="17">UDP-3-O-[R-3-hydroxymyristoyl]-N-acetylglucosamine deacetylase</fullName>
        </alternativeName>
    </domain>
</protein>
<dbReference type="STRING" id="1763537.ULVI_11430"/>
<feature type="active site" description="Proton donor" evidence="17">
    <location>
        <position position="291"/>
    </location>
</feature>
<keyword evidence="20" id="KW-1185">Reference proteome</keyword>
<keyword evidence="6 17" id="KW-0444">Lipid biosynthesis</keyword>
<comment type="subcellular location">
    <subcellularLocation>
        <location evidence="3 18">Cytoplasm</location>
    </subcellularLocation>
</comment>
<accession>A0A167H0F1</accession>
<evidence type="ECO:0000256" key="17">
    <source>
        <dbReference type="HAMAP-Rule" id="MF_00388"/>
    </source>
</evidence>
<evidence type="ECO:0000256" key="3">
    <source>
        <dbReference type="ARBA" id="ARBA00004496"/>
    </source>
</evidence>
<dbReference type="GO" id="GO:0016020">
    <property type="term" value="C:membrane"/>
    <property type="evidence" value="ECO:0007669"/>
    <property type="project" value="GOC"/>
</dbReference>
<dbReference type="Pfam" id="PF07977">
    <property type="entry name" value="FabA"/>
    <property type="match status" value="1"/>
</dbReference>
<keyword evidence="8 17" id="KW-0479">Metal-binding</keyword>
<dbReference type="EC" id="4.2.1.59" evidence="18"/>
<evidence type="ECO:0000256" key="16">
    <source>
        <dbReference type="ARBA" id="ARBA00061355"/>
    </source>
</evidence>
<dbReference type="Pfam" id="PF03331">
    <property type="entry name" value="LpxC"/>
    <property type="match status" value="2"/>
</dbReference>
<comment type="function">
    <text evidence="2 17">Catalyzes the hydrolysis of UDP-3-O-myristoyl-N-acetylglucosamine to form UDP-3-O-myristoylglucosamine and acetate, the committed step in lipid A biosynthesis.</text>
</comment>
<dbReference type="InterPro" id="IPR010084">
    <property type="entry name" value="FabZ"/>
</dbReference>
<gene>
    <name evidence="17" type="primary">lpxC</name>
    <name evidence="18" type="synonym">fabZ</name>
    <name evidence="19" type="ORF">ULVI_11430</name>
</gene>
<dbReference type="SUPFAM" id="SSF54211">
    <property type="entry name" value="Ribosomal protein S5 domain 2-like"/>
    <property type="match status" value="2"/>
</dbReference>
<evidence type="ECO:0000256" key="1">
    <source>
        <dbReference type="ARBA" id="ARBA00001947"/>
    </source>
</evidence>
<comment type="function">
    <text evidence="14 18">Involved in unsaturated fatty acids biosynthesis. Catalyzes the dehydration of short chain beta-hydroxyacyl-ACPs and long chain saturated and unsaturated beta-hydroxyacyl-ACPs.</text>
</comment>
<evidence type="ECO:0000256" key="14">
    <source>
        <dbReference type="ARBA" id="ARBA00025049"/>
    </source>
</evidence>
<evidence type="ECO:0000256" key="13">
    <source>
        <dbReference type="ARBA" id="ARBA00024535"/>
    </source>
</evidence>
<comment type="similarity">
    <text evidence="18">Belongs to the thioester dehydratase family. FabZ subfamily.</text>
</comment>
<keyword evidence="9 17" id="KW-0378">Hydrolase</keyword>
<evidence type="ECO:0000256" key="15">
    <source>
        <dbReference type="ARBA" id="ARBA00061221"/>
    </source>
</evidence>
<comment type="catalytic activity">
    <reaction evidence="13 17">
        <text>a UDP-3-O-[(3R)-3-hydroxyacyl]-N-acetyl-alpha-D-glucosamine + H2O = a UDP-3-O-[(3R)-3-hydroxyacyl]-alpha-D-glucosamine + acetate</text>
        <dbReference type="Rhea" id="RHEA:67816"/>
        <dbReference type="ChEBI" id="CHEBI:15377"/>
        <dbReference type="ChEBI" id="CHEBI:30089"/>
        <dbReference type="ChEBI" id="CHEBI:137740"/>
        <dbReference type="ChEBI" id="CHEBI:173225"/>
        <dbReference type="EC" id="3.5.1.108"/>
    </reaction>
</comment>
<dbReference type="GO" id="GO:0046872">
    <property type="term" value="F:metal ion binding"/>
    <property type="evidence" value="ECO:0007669"/>
    <property type="project" value="UniProtKB-KW"/>
</dbReference>
<sequence>MSETSVKQRTIGKAVSLTGVGLHTGKEVTITFKPAPENHGYSFTRIDLEGQPLVEADANYVVNTQRGTNLEKLGVKIQTSEHVLAALVGMEVDNCMMELDASEPPIMDGSSKYFVEAIEKAGIVDQEAEREEYVVKEVISFTDEETGSEITIIPSEDYQVTTMVDFGTKVLGTQNASLKKLSDFKTEISDSRTFSFLHEIEMLLDNGLIKGGDLNNAIVYVDKELSSETMEKLRTAFGKDEISVKPNGILDNLTLHHPNEAARHKLLDVIGDLALVGTRIKGKVIANKPGHYVNTQFAKKLSKIIKIESRNKVPKFDLSKTPVKDINQIMDMLPHRPPFLLVDKILEMSSSHVVGLKNVTMNEPFFVGHFPGAPVMPGVLIVEAMAQSGGILALSTVPDPENYLTYFMKIDNVKFKQQVNPGDTLIFKLDLITPIRRGIVHMTGKAYANDKLVTEAELMAQIVKTKNE</sequence>
<dbReference type="GO" id="GO:0006633">
    <property type="term" value="P:fatty acid biosynthetic process"/>
    <property type="evidence" value="ECO:0007669"/>
    <property type="project" value="UniProtKB-UniRule"/>
</dbReference>
<dbReference type="InterPro" id="IPR013114">
    <property type="entry name" value="FabA_FabZ"/>
</dbReference>
<comment type="similarity">
    <text evidence="16">In the C-terminal section; belongs to the thioester dehydratase family.</text>
</comment>
<evidence type="ECO:0000256" key="6">
    <source>
        <dbReference type="ARBA" id="ARBA00022516"/>
    </source>
</evidence>
<keyword evidence="11 17" id="KW-0443">Lipid metabolism</keyword>
<dbReference type="UniPathway" id="UPA00359">
    <property type="reaction ID" value="UER00478"/>
</dbReference>
<dbReference type="EMBL" id="LRXL01000045">
    <property type="protein sequence ID" value="OAB78086.1"/>
    <property type="molecule type" value="Genomic_DNA"/>
</dbReference>
<dbReference type="InterPro" id="IPR004463">
    <property type="entry name" value="UDP-acyl_GlcNac_deAcase"/>
</dbReference>
<evidence type="ECO:0000256" key="2">
    <source>
        <dbReference type="ARBA" id="ARBA00002923"/>
    </source>
</evidence>
<dbReference type="InterPro" id="IPR015870">
    <property type="entry name" value="UDP-acyl_N-AcGlcN_deAcase_N"/>
</dbReference>
<dbReference type="RefSeq" id="WP_068592908.1">
    <property type="nucleotide sequence ID" value="NZ_LRXL01000045.1"/>
</dbReference>
<dbReference type="GO" id="GO:0103117">
    <property type="term" value="F:UDP-3-O-acyl-N-acetylglucosamine deacetylase activity"/>
    <property type="evidence" value="ECO:0007669"/>
    <property type="project" value="UniProtKB-UniRule"/>
</dbReference>
<dbReference type="AlphaFoldDB" id="A0A167H0F1"/>
<reference evidence="19 20" key="1">
    <citation type="submission" date="2016-02" db="EMBL/GenBank/DDBJ databases">
        <title>Ulvibacter sp. LPB0005, isolated from Thais luteostoma.</title>
        <authorList>
            <person name="Shin S.-K."/>
            <person name="Yi H."/>
        </authorList>
    </citation>
    <scope>NUCLEOTIDE SEQUENCE [LARGE SCALE GENOMIC DNA]</scope>
    <source>
        <strain evidence="19 20">LPB0005</strain>
    </source>
</reference>
<dbReference type="GO" id="GO:0005737">
    <property type="term" value="C:cytoplasm"/>
    <property type="evidence" value="ECO:0007669"/>
    <property type="project" value="UniProtKB-SubCell"/>
</dbReference>
<dbReference type="PANTHER" id="PTHR33694">
    <property type="entry name" value="UDP-3-O-ACYL-N-ACETYLGLUCOSAMINE DEACETYLASE 1, MITOCHONDRIAL-RELATED"/>
    <property type="match status" value="1"/>
</dbReference>
<evidence type="ECO:0000256" key="11">
    <source>
        <dbReference type="ARBA" id="ARBA00023098"/>
    </source>
</evidence>
<evidence type="ECO:0000256" key="18">
    <source>
        <dbReference type="HAMAP-Rule" id="MF_00406"/>
    </source>
</evidence>
<dbReference type="FunFam" id="3.10.129.10:FF:000001">
    <property type="entry name" value="3-hydroxyacyl-[acyl-carrier-protein] dehydratase FabZ"/>
    <property type="match status" value="1"/>
</dbReference>
<dbReference type="HAMAP" id="MF_00406">
    <property type="entry name" value="FabZ"/>
    <property type="match status" value="1"/>
</dbReference>
<dbReference type="Gene3D" id="3.30.230.20">
    <property type="entry name" value="lpxc deacetylase, domain 1"/>
    <property type="match status" value="1"/>
</dbReference>
<comment type="pathway">
    <text evidence="4 17">Glycolipid biosynthesis; lipid IV(A) biosynthesis; lipid IV(A) from (3R)-3-hydroxytetradecanoyl-[acyl-carrier-protein] and UDP-N-acetyl-alpha-D-glucosamine: step 2/6.</text>
</comment>
<dbReference type="NCBIfam" id="TIGR01750">
    <property type="entry name" value="fabZ"/>
    <property type="match status" value="1"/>
</dbReference>
<dbReference type="OrthoDB" id="9772788at2"/>
<evidence type="ECO:0000256" key="8">
    <source>
        <dbReference type="ARBA" id="ARBA00022723"/>
    </source>
</evidence>
<evidence type="ECO:0000256" key="9">
    <source>
        <dbReference type="ARBA" id="ARBA00022801"/>
    </source>
</evidence>
<feature type="active site" evidence="18">
    <location>
        <position position="369"/>
    </location>
</feature>
<dbReference type="GO" id="GO:0009245">
    <property type="term" value="P:lipid A biosynthetic process"/>
    <property type="evidence" value="ECO:0007669"/>
    <property type="project" value="UniProtKB-UniRule"/>
</dbReference>
<comment type="cofactor">
    <cofactor evidence="1 17">
        <name>Zn(2+)</name>
        <dbReference type="ChEBI" id="CHEBI:29105"/>
    </cofactor>
</comment>
<dbReference type="NCBIfam" id="NF009667">
    <property type="entry name" value="PRK13188.1"/>
    <property type="match status" value="1"/>
</dbReference>
<evidence type="ECO:0000256" key="10">
    <source>
        <dbReference type="ARBA" id="ARBA00022833"/>
    </source>
</evidence>
<keyword evidence="7 17" id="KW-0441">Lipid A biosynthesis</keyword>
<dbReference type="NCBIfam" id="NF000582">
    <property type="entry name" value="PRK00006.1"/>
    <property type="match status" value="1"/>
</dbReference>
<dbReference type="GO" id="GO:0019171">
    <property type="term" value="F:(3R)-hydroxyacyl-[acyl-carrier-protein] dehydratase activity"/>
    <property type="evidence" value="ECO:0007669"/>
    <property type="project" value="UniProtKB-EC"/>
</dbReference>
<proteinExistence type="inferred from homology"/>
<comment type="similarity">
    <text evidence="17">Belongs to the LpxC family.</text>
</comment>
<keyword evidence="12 18" id="KW-0456">Lyase</keyword>
<evidence type="ECO:0000313" key="20">
    <source>
        <dbReference type="Proteomes" id="UP000077013"/>
    </source>
</evidence>
<organism evidence="19 20">
    <name type="scientific">Cochleicola gelatinilyticus</name>
    <dbReference type="NCBI Taxonomy" id="1763537"/>
    <lineage>
        <taxon>Bacteria</taxon>
        <taxon>Pseudomonadati</taxon>
        <taxon>Bacteroidota</taxon>
        <taxon>Flavobacteriia</taxon>
        <taxon>Flavobacteriales</taxon>
        <taxon>Flavobacteriaceae</taxon>
        <taxon>Cochleicola</taxon>
    </lineage>
</organism>
<dbReference type="Gene3D" id="3.10.129.10">
    <property type="entry name" value="Hotdog Thioesterase"/>
    <property type="match status" value="1"/>
</dbReference>
<evidence type="ECO:0000313" key="19">
    <source>
        <dbReference type="EMBL" id="OAB78086.1"/>
    </source>
</evidence>
<feature type="binding site" evidence="17">
    <location>
        <position position="268"/>
    </location>
    <ligand>
        <name>Zn(2+)</name>
        <dbReference type="ChEBI" id="CHEBI:29105"/>
    </ligand>
</feature>
<dbReference type="EC" id="3.5.1.108" evidence="17"/>
<dbReference type="HAMAP" id="MF_00388">
    <property type="entry name" value="LpxC"/>
    <property type="match status" value="1"/>
</dbReference>
<evidence type="ECO:0000256" key="7">
    <source>
        <dbReference type="ARBA" id="ARBA00022556"/>
    </source>
</evidence>
<dbReference type="PANTHER" id="PTHR33694:SF1">
    <property type="entry name" value="UDP-3-O-ACYL-N-ACETYLGLUCOSAMINE DEACETYLASE 1, MITOCHONDRIAL-RELATED"/>
    <property type="match status" value="1"/>
</dbReference>
<feature type="binding site" evidence="17">
    <location>
        <position position="264"/>
    </location>
    <ligand>
        <name>Zn(2+)</name>
        <dbReference type="ChEBI" id="CHEBI:29105"/>
    </ligand>
</feature>
<evidence type="ECO:0000256" key="12">
    <source>
        <dbReference type="ARBA" id="ARBA00023239"/>
    </source>
</evidence>
<dbReference type="InterPro" id="IPR011334">
    <property type="entry name" value="UDP-acyl_GlcNac_deAcase_C"/>
</dbReference>
<dbReference type="Gene3D" id="3.30.1700.10">
    <property type="entry name" value="lpxc deacetylase, domain 2"/>
    <property type="match status" value="1"/>
</dbReference>
<name>A0A167H0F1_9FLAO</name>
<evidence type="ECO:0000256" key="5">
    <source>
        <dbReference type="ARBA" id="ARBA00022490"/>
    </source>
</evidence>
<dbReference type="CDD" id="cd01288">
    <property type="entry name" value="FabZ"/>
    <property type="match status" value="1"/>
</dbReference>
<keyword evidence="10 17" id="KW-0862">Zinc</keyword>
<feature type="binding site" evidence="17">
    <location>
        <position position="82"/>
    </location>
    <ligand>
        <name>Zn(2+)</name>
        <dbReference type="ChEBI" id="CHEBI:29105"/>
    </ligand>
</feature>
<dbReference type="InterPro" id="IPR029069">
    <property type="entry name" value="HotDog_dom_sf"/>
</dbReference>
<dbReference type="SUPFAM" id="SSF54637">
    <property type="entry name" value="Thioesterase/thiol ester dehydrase-isomerase"/>
    <property type="match status" value="1"/>
</dbReference>
<comment type="similarity">
    <text evidence="15">In the N-terminal section; belongs to the LpxC family.</text>
</comment>